<dbReference type="GO" id="GO:0005886">
    <property type="term" value="C:plasma membrane"/>
    <property type="evidence" value="ECO:0007669"/>
    <property type="project" value="UniProtKB-SubCell"/>
</dbReference>
<feature type="domain" description="Major facilitator superfamily (MFS) profile" evidence="8">
    <location>
        <begin position="257"/>
        <end position="474"/>
    </location>
</feature>
<keyword evidence="6 7" id="KW-0472">Membrane</keyword>
<feature type="transmembrane region" description="Helical" evidence="7">
    <location>
        <begin position="257"/>
        <end position="285"/>
    </location>
</feature>
<dbReference type="InterPro" id="IPR001927">
    <property type="entry name" value="Na/Gal_symport"/>
</dbReference>
<dbReference type="PROSITE" id="PS50850">
    <property type="entry name" value="MFS"/>
    <property type="match status" value="1"/>
</dbReference>
<dbReference type="InterPro" id="IPR036259">
    <property type="entry name" value="MFS_trans_sf"/>
</dbReference>
<dbReference type="GO" id="GO:0015293">
    <property type="term" value="F:symporter activity"/>
    <property type="evidence" value="ECO:0007669"/>
    <property type="project" value="InterPro"/>
</dbReference>
<protein>
    <submittedName>
        <fullName evidence="9">MFS transporter</fullName>
    </submittedName>
</protein>
<keyword evidence="3" id="KW-0762">Sugar transport</keyword>
<feature type="transmembrane region" description="Helical" evidence="7">
    <location>
        <begin position="59"/>
        <end position="80"/>
    </location>
</feature>
<name>A0AB37RMH1_LACPE</name>
<sequence length="474" mass="51421">MVKSIADVPNQKECIKSGLLPNGLLTTKEKWSYGLGDLSSNLVWGFIGSYLLYFYTDVALIPVAATGTLFLVARVLDAFIDPVIGGFVDRTNTKMGRTIPYMRYAIIPLAAVLILTFSYVDTGTAGKLIYAYITYIVVGIVYSVVNVPYGSLMTLMTRNSAEKAKLASLRVAGAAIGSIAITALAMPLVNLLGNGNKRVGFMLTAAVFGVIGIIGFEIVARNCKERYLEMPKVGQTSTQRPKVSFLSTYKSVIKNRAWVTTVIFALLLFIRIGIIVAITIYFAIYVLKSPALISVLLPLLYVGQLISTLFSAQVIGKLGHRKANIIANIGFIVSYLILPFTEHIIPLFIAVYLIGNVIGAISAASVFGMNADAVDYNEWKFGQRSEGTLYAGYSFATKVGMAIGSAVAGYALTWIGYSAAHITPSVVSGLNVLYFAIPLVLTVLMLITTLFYNLDDKHAQIVEDLNARSKEQEK</sequence>
<dbReference type="GO" id="GO:0006814">
    <property type="term" value="P:sodium ion transport"/>
    <property type="evidence" value="ECO:0007669"/>
    <property type="project" value="InterPro"/>
</dbReference>
<dbReference type="CDD" id="cd17332">
    <property type="entry name" value="MFS_MelB_like"/>
    <property type="match status" value="1"/>
</dbReference>
<evidence type="ECO:0000256" key="3">
    <source>
        <dbReference type="ARBA" id="ARBA00022597"/>
    </source>
</evidence>
<keyword evidence="5 7" id="KW-1133">Transmembrane helix</keyword>
<reference evidence="9 10" key="1">
    <citation type="submission" date="2018-10" db="EMBL/GenBank/DDBJ databases">
        <title>Genome sequences of five Lactobacillus pentosus strains isolated from brines of traditionally fermented spanish-style green table olives and differences between them.</title>
        <authorList>
            <person name="Jimenez Diaz R."/>
        </authorList>
    </citation>
    <scope>NUCLEOTIDE SEQUENCE [LARGE SCALE GENOMIC DNA]</scope>
    <source>
        <strain evidence="9 10">IG8</strain>
    </source>
</reference>
<dbReference type="GO" id="GO:0008643">
    <property type="term" value="P:carbohydrate transport"/>
    <property type="evidence" value="ECO:0007669"/>
    <property type="project" value="InterPro"/>
</dbReference>
<dbReference type="NCBIfam" id="TIGR00792">
    <property type="entry name" value="gph"/>
    <property type="match status" value="1"/>
</dbReference>
<feature type="transmembrane region" description="Helical" evidence="7">
    <location>
        <begin position="101"/>
        <end position="120"/>
    </location>
</feature>
<evidence type="ECO:0000256" key="1">
    <source>
        <dbReference type="ARBA" id="ARBA00004651"/>
    </source>
</evidence>
<feature type="transmembrane region" description="Helical" evidence="7">
    <location>
        <begin position="201"/>
        <end position="220"/>
    </location>
</feature>
<feature type="transmembrane region" description="Helical" evidence="7">
    <location>
        <begin position="323"/>
        <end position="341"/>
    </location>
</feature>
<keyword evidence="2" id="KW-0813">Transport</keyword>
<feature type="transmembrane region" description="Helical" evidence="7">
    <location>
        <begin position="132"/>
        <end position="155"/>
    </location>
</feature>
<dbReference type="Pfam" id="PF13347">
    <property type="entry name" value="MFS_2"/>
    <property type="match status" value="1"/>
</dbReference>
<evidence type="ECO:0000256" key="5">
    <source>
        <dbReference type="ARBA" id="ARBA00022989"/>
    </source>
</evidence>
<dbReference type="InterPro" id="IPR039672">
    <property type="entry name" value="MFS_2"/>
</dbReference>
<evidence type="ECO:0000256" key="4">
    <source>
        <dbReference type="ARBA" id="ARBA00022692"/>
    </source>
</evidence>
<organism evidence="9 10">
    <name type="scientific">Lactiplantibacillus pentosus</name>
    <name type="common">Lactobacillus pentosus</name>
    <dbReference type="NCBI Taxonomy" id="1589"/>
    <lineage>
        <taxon>Bacteria</taxon>
        <taxon>Bacillati</taxon>
        <taxon>Bacillota</taxon>
        <taxon>Bacilli</taxon>
        <taxon>Lactobacillales</taxon>
        <taxon>Lactobacillaceae</taxon>
        <taxon>Lactiplantibacillus</taxon>
    </lineage>
</organism>
<evidence type="ECO:0000259" key="8">
    <source>
        <dbReference type="PROSITE" id="PS50850"/>
    </source>
</evidence>
<dbReference type="AlphaFoldDB" id="A0AB37RMH1"/>
<dbReference type="Proteomes" id="UP000281061">
    <property type="component" value="Unassembled WGS sequence"/>
</dbReference>
<feature type="transmembrane region" description="Helical" evidence="7">
    <location>
        <begin position="347"/>
        <end position="369"/>
    </location>
</feature>
<comment type="caution">
    <text evidence="9">The sequence shown here is derived from an EMBL/GenBank/DDBJ whole genome shotgun (WGS) entry which is preliminary data.</text>
</comment>
<gene>
    <name evidence="9" type="ORF">D6U17_06495</name>
</gene>
<evidence type="ECO:0000256" key="6">
    <source>
        <dbReference type="ARBA" id="ARBA00023136"/>
    </source>
</evidence>
<evidence type="ECO:0000313" key="9">
    <source>
        <dbReference type="EMBL" id="RMW55896.1"/>
    </source>
</evidence>
<proteinExistence type="predicted"/>
<dbReference type="Gene3D" id="1.20.1250.20">
    <property type="entry name" value="MFS general substrate transporter like domains"/>
    <property type="match status" value="2"/>
</dbReference>
<feature type="transmembrane region" description="Helical" evidence="7">
    <location>
        <begin position="390"/>
        <end position="412"/>
    </location>
</feature>
<evidence type="ECO:0000313" key="10">
    <source>
        <dbReference type="Proteomes" id="UP000281061"/>
    </source>
</evidence>
<feature type="transmembrane region" description="Helical" evidence="7">
    <location>
        <begin position="432"/>
        <end position="452"/>
    </location>
</feature>
<dbReference type="PANTHER" id="PTHR11328">
    <property type="entry name" value="MAJOR FACILITATOR SUPERFAMILY DOMAIN-CONTAINING PROTEIN"/>
    <property type="match status" value="1"/>
</dbReference>
<dbReference type="InterPro" id="IPR020846">
    <property type="entry name" value="MFS_dom"/>
</dbReference>
<evidence type="ECO:0000256" key="7">
    <source>
        <dbReference type="SAM" id="Phobius"/>
    </source>
</evidence>
<keyword evidence="4 7" id="KW-0812">Transmembrane</keyword>
<dbReference type="SUPFAM" id="SSF103473">
    <property type="entry name" value="MFS general substrate transporter"/>
    <property type="match status" value="1"/>
</dbReference>
<evidence type="ECO:0000256" key="2">
    <source>
        <dbReference type="ARBA" id="ARBA00022448"/>
    </source>
</evidence>
<dbReference type="EMBL" id="RDCL01000049">
    <property type="protein sequence ID" value="RMW55896.1"/>
    <property type="molecule type" value="Genomic_DNA"/>
</dbReference>
<feature type="transmembrane region" description="Helical" evidence="7">
    <location>
        <begin position="291"/>
        <end position="311"/>
    </location>
</feature>
<comment type="subcellular location">
    <subcellularLocation>
        <location evidence="1">Cell membrane</location>
        <topology evidence="1">Multi-pass membrane protein</topology>
    </subcellularLocation>
</comment>
<dbReference type="PANTHER" id="PTHR11328:SF24">
    <property type="entry name" value="MAJOR FACILITATOR SUPERFAMILY (MFS) PROFILE DOMAIN-CONTAINING PROTEIN"/>
    <property type="match status" value="1"/>
</dbReference>
<accession>A0AB37RMH1</accession>
<feature type="transmembrane region" description="Helical" evidence="7">
    <location>
        <begin position="167"/>
        <end position="189"/>
    </location>
</feature>